<dbReference type="InterPro" id="IPR007730">
    <property type="entry name" value="SPOR-like_dom"/>
</dbReference>
<evidence type="ECO:0000256" key="1">
    <source>
        <dbReference type="SAM" id="MobiDB-lite"/>
    </source>
</evidence>
<dbReference type="SUPFAM" id="SSF110997">
    <property type="entry name" value="Sporulation related repeat"/>
    <property type="match status" value="1"/>
</dbReference>
<dbReference type="GO" id="GO:0042834">
    <property type="term" value="F:peptidoglycan binding"/>
    <property type="evidence" value="ECO:0007669"/>
    <property type="project" value="InterPro"/>
</dbReference>
<dbReference type="PROSITE" id="PS51724">
    <property type="entry name" value="SPOR"/>
    <property type="match status" value="1"/>
</dbReference>
<feature type="region of interest" description="Disordered" evidence="1">
    <location>
        <begin position="50"/>
        <end position="93"/>
    </location>
</feature>
<evidence type="ECO:0000313" key="3">
    <source>
        <dbReference type="EMBL" id="BAO45562.1"/>
    </source>
</evidence>
<reference evidence="3 4" key="1">
    <citation type="journal article" date="2014" name="PLoS ONE">
        <title>Physiological and genomic features of a novel sulfur-oxidizing gammaproteobacterium belonging to a previously uncultivated symbiotic lineage isolated from a hydrothermal vent.</title>
        <authorList>
            <person name="Nunoura T."/>
            <person name="Takaki Y."/>
            <person name="Kazama H."/>
            <person name="Kakuta J."/>
            <person name="Shimamura S."/>
            <person name="Makita H."/>
            <person name="Hirai M."/>
            <person name="Miyazaki M."/>
            <person name="Takai K."/>
        </authorList>
    </citation>
    <scope>NUCLEOTIDE SEQUENCE [LARGE SCALE GENOMIC DNA]</scope>
    <source>
        <strain evidence="3 4">Hiromi1</strain>
    </source>
</reference>
<proteinExistence type="predicted"/>
<name>A0A7U6JJE4_9GAMM</name>
<dbReference type="AlphaFoldDB" id="A0A7U6JJE4"/>
<feature type="domain" description="SPOR" evidence="2">
    <location>
        <begin position="93"/>
        <end position="173"/>
    </location>
</feature>
<gene>
    <name evidence="3" type="ORF">TBH_C2656</name>
</gene>
<dbReference type="Gene3D" id="3.30.70.1070">
    <property type="entry name" value="Sporulation related repeat"/>
    <property type="match status" value="1"/>
</dbReference>
<dbReference type="KEGG" id="tbn:TBH_C2656"/>
<keyword evidence="4" id="KW-1185">Reference proteome</keyword>
<dbReference type="Proteomes" id="UP000031631">
    <property type="component" value="Chromosome"/>
</dbReference>
<evidence type="ECO:0000259" key="2">
    <source>
        <dbReference type="PROSITE" id="PS51724"/>
    </source>
</evidence>
<dbReference type="OrthoDB" id="6193567at2"/>
<dbReference type="InterPro" id="IPR036680">
    <property type="entry name" value="SPOR-like_sf"/>
</dbReference>
<dbReference type="EMBL" id="AP012273">
    <property type="protein sequence ID" value="BAO45562.1"/>
    <property type="molecule type" value="Genomic_DNA"/>
</dbReference>
<evidence type="ECO:0000313" key="4">
    <source>
        <dbReference type="Proteomes" id="UP000031631"/>
    </source>
</evidence>
<accession>A0A7U6JJE4</accession>
<organism evidence="3 4">
    <name type="scientific">Thiolapillus brandeum</name>
    <dbReference type="NCBI Taxonomy" id="1076588"/>
    <lineage>
        <taxon>Bacteria</taxon>
        <taxon>Pseudomonadati</taxon>
        <taxon>Pseudomonadota</taxon>
        <taxon>Gammaproteobacteria</taxon>
        <taxon>Chromatiales</taxon>
        <taxon>Sedimenticolaceae</taxon>
        <taxon>Thiolapillus</taxon>
    </lineage>
</organism>
<sequence>MRWVLAILFTLNVVLFLWIQLGPREAAGVRDQHTESPDFGRIQLLQELASKPQPEDRKQEAVPPASATAGASSHKTVRNAPQEGSTGKPVADASDSRIVCGELGPFPSRNMAEGFRSKLSRGRGGRARIESRRGKATVGYWVMIPPLSNSDEAETMLRKLRKAGFKDLWLMRKGEFANGISMGLYTEERYAKRHGDAIRSKGFETRIVPKQKNARLFWVVFSGVGEKNLEVLGKAKLPQGVGLHKKVCSQGSAGN</sequence>
<protein>
    <recommendedName>
        <fullName evidence="2">SPOR domain-containing protein</fullName>
    </recommendedName>
</protein>